<keyword evidence="4" id="KW-0560">Oxidoreductase</keyword>
<sequence length="263" mass="30159">MEAMVRLSVFLGIFLLMAAWEWLRPKRRLAAERRRRWPVNLGLAILNVGVMRLSIGAAAWLAANWAAEQQIGLFHVLPVPLWLSITLSLLLLDLAIYAQHIAAHRWRWFWRLHQVHHSDMDFDTTTAVRFHPLEIMLSMLYKVALVLLLGVDPLAVIAFEVILNGCALFNHGNVGLPPALERGLRYLIVTPDMHRIHHSAFQPETDSNYGFSLSCWDRLFKTYCPQAREAQTAMMIGLSEFRDSNQLGFVGLLALPFRRLRSR</sequence>
<protein>
    <submittedName>
        <fullName evidence="9">Sterol desaturase family protein</fullName>
    </submittedName>
</protein>
<evidence type="ECO:0000256" key="5">
    <source>
        <dbReference type="ARBA" id="ARBA00023098"/>
    </source>
</evidence>
<evidence type="ECO:0000256" key="7">
    <source>
        <dbReference type="SAM" id="Phobius"/>
    </source>
</evidence>
<organism evidence="9 10">
    <name type="scientific">Methylomonas fluvii</name>
    <dbReference type="NCBI Taxonomy" id="1854564"/>
    <lineage>
        <taxon>Bacteria</taxon>
        <taxon>Pseudomonadati</taxon>
        <taxon>Pseudomonadota</taxon>
        <taxon>Gammaproteobacteria</taxon>
        <taxon>Methylococcales</taxon>
        <taxon>Methylococcaceae</taxon>
        <taxon>Methylomonas</taxon>
    </lineage>
</organism>
<dbReference type="Pfam" id="PF04116">
    <property type="entry name" value="FA_hydroxylase"/>
    <property type="match status" value="1"/>
</dbReference>
<keyword evidence="3 7" id="KW-1133">Transmembrane helix</keyword>
<gene>
    <name evidence="9" type="ORF">EBB_00895</name>
</gene>
<keyword evidence="2 7" id="KW-0812">Transmembrane</keyword>
<dbReference type="EMBL" id="JACXST010000001">
    <property type="protein sequence ID" value="MBD9359128.1"/>
    <property type="molecule type" value="Genomic_DNA"/>
</dbReference>
<keyword evidence="10" id="KW-1185">Reference proteome</keyword>
<feature type="transmembrane region" description="Helical" evidence="7">
    <location>
        <begin position="6"/>
        <end position="23"/>
    </location>
</feature>
<comment type="subcellular location">
    <subcellularLocation>
        <location evidence="1">Endomembrane system</location>
        <topology evidence="1">Multi-pass membrane protein</topology>
    </subcellularLocation>
</comment>
<evidence type="ECO:0000256" key="3">
    <source>
        <dbReference type="ARBA" id="ARBA00022989"/>
    </source>
</evidence>
<keyword evidence="5" id="KW-0443">Lipid metabolism</keyword>
<proteinExistence type="predicted"/>
<dbReference type="InterPro" id="IPR006694">
    <property type="entry name" value="Fatty_acid_hydroxylase"/>
</dbReference>
<evidence type="ECO:0000256" key="2">
    <source>
        <dbReference type="ARBA" id="ARBA00022692"/>
    </source>
</evidence>
<dbReference type="InterPro" id="IPR051689">
    <property type="entry name" value="Sterol_desaturase/TMEM195"/>
</dbReference>
<dbReference type="Proteomes" id="UP000641152">
    <property type="component" value="Unassembled WGS sequence"/>
</dbReference>
<feature type="transmembrane region" description="Helical" evidence="7">
    <location>
        <begin position="79"/>
        <end position="98"/>
    </location>
</feature>
<evidence type="ECO:0000256" key="6">
    <source>
        <dbReference type="ARBA" id="ARBA00023136"/>
    </source>
</evidence>
<evidence type="ECO:0000256" key="4">
    <source>
        <dbReference type="ARBA" id="ARBA00023002"/>
    </source>
</evidence>
<reference evidence="9 10" key="1">
    <citation type="submission" date="2020-09" db="EMBL/GenBank/DDBJ databases">
        <title>Methylomonas albis sp. nov. and Methylomonas fluvii sp. nov.: Two cold-adapted methanotrophs from the River Elbe and an amended description of Methylovulum psychrotolerans strain Eb1.</title>
        <authorList>
            <person name="Bussmann I.K."/>
            <person name="Klings K.-W."/>
            <person name="Warnstedt J."/>
            <person name="Hoppert M."/>
            <person name="Saborowski A."/>
            <person name="Horn F."/>
            <person name="Liebner S."/>
        </authorList>
    </citation>
    <scope>NUCLEOTIDE SEQUENCE [LARGE SCALE GENOMIC DNA]</scope>
    <source>
        <strain evidence="9 10">EbB</strain>
    </source>
</reference>
<dbReference type="PANTHER" id="PTHR21624:SF1">
    <property type="entry name" value="ALKYLGLYCEROL MONOOXYGENASE"/>
    <property type="match status" value="1"/>
</dbReference>
<feature type="transmembrane region" description="Helical" evidence="7">
    <location>
        <begin position="139"/>
        <end position="163"/>
    </location>
</feature>
<evidence type="ECO:0000313" key="10">
    <source>
        <dbReference type="Proteomes" id="UP000641152"/>
    </source>
</evidence>
<accession>A0ABR9D7Q0</accession>
<evidence type="ECO:0000256" key="1">
    <source>
        <dbReference type="ARBA" id="ARBA00004127"/>
    </source>
</evidence>
<comment type="caution">
    <text evidence="9">The sequence shown here is derived from an EMBL/GenBank/DDBJ whole genome shotgun (WGS) entry which is preliminary data.</text>
</comment>
<feature type="transmembrane region" description="Helical" evidence="7">
    <location>
        <begin position="44"/>
        <end position="67"/>
    </location>
</feature>
<evidence type="ECO:0000313" key="9">
    <source>
        <dbReference type="EMBL" id="MBD9359128.1"/>
    </source>
</evidence>
<name>A0ABR9D7Q0_9GAMM</name>
<evidence type="ECO:0000259" key="8">
    <source>
        <dbReference type="Pfam" id="PF04116"/>
    </source>
</evidence>
<feature type="domain" description="Fatty acid hydroxylase" evidence="8">
    <location>
        <begin position="87"/>
        <end position="222"/>
    </location>
</feature>
<keyword evidence="6 7" id="KW-0472">Membrane</keyword>
<dbReference type="RefSeq" id="WP_192392058.1">
    <property type="nucleotide sequence ID" value="NZ_CAJHIU010000001.1"/>
</dbReference>
<dbReference type="PANTHER" id="PTHR21624">
    <property type="entry name" value="STEROL DESATURASE-RELATED PROTEIN"/>
    <property type="match status" value="1"/>
</dbReference>